<accession>A0A3L9XXA5</accession>
<evidence type="ECO:0000256" key="3">
    <source>
        <dbReference type="ARBA" id="ARBA00022519"/>
    </source>
</evidence>
<organism evidence="9 10">
    <name type="scientific">Rhodophyticola porphyridii</name>
    <dbReference type="NCBI Taxonomy" id="1852017"/>
    <lineage>
        <taxon>Bacteria</taxon>
        <taxon>Pseudomonadati</taxon>
        <taxon>Pseudomonadota</taxon>
        <taxon>Alphaproteobacteria</taxon>
        <taxon>Rhodobacterales</taxon>
        <taxon>Roseobacteraceae</taxon>
        <taxon>Rhodophyticola</taxon>
    </lineage>
</organism>
<comment type="subcellular location">
    <subcellularLocation>
        <location evidence="1 7">Cell inner membrane</location>
        <topology evidence="1 7">Multi-pass membrane protein</topology>
    </subcellularLocation>
</comment>
<name>A0A3L9XXA5_9RHOB</name>
<feature type="transmembrane region" description="Helical" evidence="7">
    <location>
        <begin position="324"/>
        <end position="350"/>
    </location>
</feature>
<evidence type="ECO:0000256" key="6">
    <source>
        <dbReference type="ARBA" id="ARBA00023136"/>
    </source>
</evidence>
<gene>
    <name evidence="9" type="ORF">D9R08_15300</name>
</gene>
<dbReference type="PANTHER" id="PTHR33362">
    <property type="entry name" value="SIALIC ACID TRAP TRANSPORTER PERMEASE PROTEIN SIAT-RELATED"/>
    <property type="match status" value="1"/>
</dbReference>
<feature type="transmembrane region" description="Helical" evidence="7">
    <location>
        <begin position="220"/>
        <end position="242"/>
    </location>
</feature>
<dbReference type="AlphaFoldDB" id="A0A3L9XXA5"/>
<feature type="transmembrane region" description="Helical" evidence="7">
    <location>
        <begin position="145"/>
        <end position="167"/>
    </location>
</feature>
<feature type="transmembrane region" description="Helical" evidence="7">
    <location>
        <begin position="362"/>
        <end position="387"/>
    </location>
</feature>
<dbReference type="EMBL" id="RCNT01000008">
    <property type="protein sequence ID" value="RMA41221.1"/>
    <property type="molecule type" value="Genomic_DNA"/>
</dbReference>
<comment type="caution">
    <text evidence="9">The sequence shown here is derived from an EMBL/GenBank/DDBJ whole genome shotgun (WGS) entry which is preliminary data.</text>
</comment>
<feature type="transmembrane region" description="Helical" evidence="7">
    <location>
        <begin position="407"/>
        <end position="428"/>
    </location>
</feature>
<dbReference type="InterPro" id="IPR010656">
    <property type="entry name" value="DctM"/>
</dbReference>
<sequence length="434" mass="45994">MDGSLIALVGFIALFACLVIRMPVGISMMLVGTIGIYVIRERAAIPKLAGEIFNEASNYPLTIIPLFVLMGNLAGVSGMSRDLYSAAHSWLGHLKGGLASATVVGCAGFSALSGSSLAAALTMGRVSLPEMQRYNYDNGLATGSIAAGGTLGILIPPSAGFVIYAILTEESIGQLFMAGVIPGLMLTALFVVAIWLVVLRNPEKAPRGAAIVPLRERFQAMRRASAIVSIIVITIGGIYLGVFSAVEAAGVGAALAFVITAFRGQLTRANVIEVFTSTLKSTGTVFLILFGAFVFKSFIGFSGVTYDLSLWVEAQGFTGMQVVLMFLLIFIILGMFMDGFAILVLTVPLVQPIIEPLGVDMIWFGVLMVICLEMGLISPPVGVNVFVVKGIAPGVPLNTIFRGIWPFWFAMLLAVILIVVFPQIALLLPQTMFG</sequence>
<feature type="domain" description="TRAP C4-dicarboxylate transport system permease DctM subunit" evidence="8">
    <location>
        <begin position="11"/>
        <end position="424"/>
    </location>
</feature>
<evidence type="ECO:0000256" key="5">
    <source>
        <dbReference type="ARBA" id="ARBA00022989"/>
    </source>
</evidence>
<dbReference type="Pfam" id="PF06808">
    <property type="entry name" value="DctM"/>
    <property type="match status" value="1"/>
</dbReference>
<evidence type="ECO:0000313" key="9">
    <source>
        <dbReference type="EMBL" id="RMA41221.1"/>
    </source>
</evidence>
<dbReference type="PIRSF" id="PIRSF006066">
    <property type="entry name" value="HI0050"/>
    <property type="match status" value="1"/>
</dbReference>
<dbReference type="InterPro" id="IPR004681">
    <property type="entry name" value="TRAP_DctM"/>
</dbReference>
<proteinExistence type="inferred from homology"/>
<evidence type="ECO:0000256" key="1">
    <source>
        <dbReference type="ARBA" id="ARBA00004429"/>
    </source>
</evidence>
<reference evidence="9 10" key="1">
    <citation type="submission" date="2018-10" db="EMBL/GenBank/DDBJ databases">
        <authorList>
            <person name="Jung H.S."/>
            <person name="Jeon C.O."/>
        </authorList>
    </citation>
    <scope>NUCLEOTIDE SEQUENCE [LARGE SCALE GENOMIC DNA]</scope>
    <source>
        <strain evidence="9 10">MA-7-27</strain>
    </source>
</reference>
<keyword evidence="4 7" id="KW-0812">Transmembrane</keyword>
<protein>
    <recommendedName>
        <fullName evidence="7">TRAP transporter large permease protein</fullName>
    </recommendedName>
</protein>
<dbReference type="NCBIfam" id="TIGR00786">
    <property type="entry name" value="dctM"/>
    <property type="match status" value="1"/>
</dbReference>
<comment type="subunit">
    <text evidence="7">The complex comprises the extracytoplasmic solute receptor protein and the two transmembrane proteins.</text>
</comment>
<comment type="caution">
    <text evidence="7">Lacks conserved residue(s) required for the propagation of feature annotation.</text>
</comment>
<feature type="transmembrane region" description="Helical" evidence="7">
    <location>
        <begin position="98"/>
        <end position="124"/>
    </location>
</feature>
<keyword evidence="6 7" id="KW-0472">Membrane</keyword>
<evidence type="ECO:0000256" key="2">
    <source>
        <dbReference type="ARBA" id="ARBA00022475"/>
    </source>
</evidence>
<feature type="transmembrane region" description="Helical" evidence="7">
    <location>
        <begin position="6"/>
        <end position="39"/>
    </location>
</feature>
<keyword evidence="2" id="KW-1003">Cell membrane</keyword>
<keyword evidence="7" id="KW-0813">Transport</keyword>
<comment type="similarity">
    <text evidence="7">Belongs to the TRAP transporter large permease family.</text>
</comment>
<feature type="transmembrane region" description="Helical" evidence="7">
    <location>
        <begin position="285"/>
        <end position="304"/>
    </location>
</feature>
<comment type="function">
    <text evidence="7">Part of the tripartite ATP-independent periplasmic (TRAP) transport system.</text>
</comment>
<dbReference type="OrthoDB" id="9790209at2"/>
<dbReference type="PANTHER" id="PTHR33362:SF5">
    <property type="entry name" value="C4-DICARBOXYLATE TRAP TRANSPORTER LARGE PERMEASE PROTEIN DCTM"/>
    <property type="match status" value="1"/>
</dbReference>
<feature type="transmembrane region" description="Helical" evidence="7">
    <location>
        <begin position="59"/>
        <end position="78"/>
    </location>
</feature>
<evidence type="ECO:0000256" key="4">
    <source>
        <dbReference type="ARBA" id="ARBA00022692"/>
    </source>
</evidence>
<keyword evidence="5 7" id="KW-1133">Transmembrane helix</keyword>
<dbReference type="GO" id="GO:0005886">
    <property type="term" value="C:plasma membrane"/>
    <property type="evidence" value="ECO:0007669"/>
    <property type="project" value="UniProtKB-SubCell"/>
</dbReference>
<dbReference type="GO" id="GO:0022857">
    <property type="term" value="F:transmembrane transporter activity"/>
    <property type="evidence" value="ECO:0007669"/>
    <property type="project" value="UniProtKB-UniRule"/>
</dbReference>
<dbReference type="RefSeq" id="WP_121898940.1">
    <property type="nucleotide sequence ID" value="NZ_RCNT01000008.1"/>
</dbReference>
<dbReference type="Proteomes" id="UP000281343">
    <property type="component" value="Unassembled WGS sequence"/>
</dbReference>
<keyword evidence="10" id="KW-1185">Reference proteome</keyword>
<feature type="transmembrane region" description="Helical" evidence="7">
    <location>
        <begin position="173"/>
        <end position="199"/>
    </location>
</feature>
<evidence type="ECO:0000313" key="10">
    <source>
        <dbReference type="Proteomes" id="UP000281343"/>
    </source>
</evidence>
<evidence type="ECO:0000259" key="8">
    <source>
        <dbReference type="Pfam" id="PF06808"/>
    </source>
</evidence>
<evidence type="ECO:0000256" key="7">
    <source>
        <dbReference type="RuleBase" id="RU369079"/>
    </source>
</evidence>
<keyword evidence="3 7" id="KW-0997">Cell inner membrane</keyword>